<dbReference type="SUPFAM" id="SSF49785">
    <property type="entry name" value="Galactose-binding domain-like"/>
    <property type="match status" value="1"/>
</dbReference>
<dbReference type="InterPro" id="IPR000421">
    <property type="entry name" value="FA58C"/>
</dbReference>
<sequence>MRLLMYKNISILACTFCLFILTGPVHATLVNVAPGGTATASGTYLTHTPDLAIDGNTSTLWNAGSWPTQWIEIDLGSVFQIVEIRASVAQTPAGVTQHDVTLDGASDFSWIGFTSDGDILNHTYATATSAQIVRITTTTSPSWVAWNEIEILAEVPEPSTLALMGLALVGLGFTSRKMKQA</sequence>
<protein>
    <recommendedName>
        <fullName evidence="2">F5/8 type C domain-containing protein</fullName>
    </recommendedName>
</protein>
<organism evidence="3 4">
    <name type="scientific">endosymbiont of Escarpia spicata</name>
    <dbReference type="NCBI Taxonomy" id="2200908"/>
    <lineage>
        <taxon>Bacteria</taxon>
        <taxon>Pseudomonadati</taxon>
        <taxon>Pseudomonadota</taxon>
        <taxon>Gammaproteobacteria</taxon>
        <taxon>sulfur-oxidizing symbionts</taxon>
    </lineage>
</organism>
<reference evidence="3 4" key="1">
    <citation type="journal article" date="2018" name="ISME J.">
        <title>Endosymbiont genomes yield clues of tubeworm success.</title>
        <authorList>
            <person name="Li Y."/>
            <person name="Liles M.R."/>
            <person name="Halanych K.M."/>
        </authorList>
    </citation>
    <scope>NUCLEOTIDE SEQUENCE [LARGE SCALE GENOMIC DNA]</scope>
    <source>
        <strain evidence="3">A1462</strain>
    </source>
</reference>
<keyword evidence="4" id="KW-1185">Reference proteome</keyword>
<feature type="chain" id="PRO_5017051788" description="F5/8 type C domain-containing protein" evidence="1">
    <location>
        <begin position="28"/>
        <end position="181"/>
    </location>
</feature>
<dbReference type="PROSITE" id="PS50022">
    <property type="entry name" value="FA58C_3"/>
    <property type="match status" value="1"/>
</dbReference>
<comment type="caution">
    <text evidence="3">The sequence shown here is derived from an EMBL/GenBank/DDBJ whole genome shotgun (WGS) entry which is preliminary data.</text>
</comment>
<keyword evidence="1" id="KW-0732">Signal</keyword>
<dbReference type="Gene3D" id="2.60.120.260">
    <property type="entry name" value="Galactose-binding domain-like"/>
    <property type="match status" value="1"/>
</dbReference>
<proteinExistence type="predicted"/>
<name>A0A370DQK5_9GAMM</name>
<dbReference type="InterPro" id="IPR008979">
    <property type="entry name" value="Galactose-bd-like_sf"/>
</dbReference>
<feature type="signal peptide" evidence="1">
    <location>
        <begin position="1"/>
        <end position="27"/>
    </location>
</feature>
<dbReference type="EMBL" id="QFXE01000006">
    <property type="protein sequence ID" value="RDH87256.1"/>
    <property type="molecule type" value="Genomic_DNA"/>
</dbReference>
<evidence type="ECO:0000313" key="4">
    <source>
        <dbReference type="Proteomes" id="UP000254771"/>
    </source>
</evidence>
<dbReference type="Pfam" id="PF00754">
    <property type="entry name" value="F5_F8_type_C"/>
    <property type="match status" value="1"/>
</dbReference>
<dbReference type="InterPro" id="IPR013424">
    <property type="entry name" value="Ice-binding_C"/>
</dbReference>
<dbReference type="Pfam" id="PF07589">
    <property type="entry name" value="PEP-CTERM"/>
    <property type="match status" value="1"/>
</dbReference>
<dbReference type="Proteomes" id="UP000254771">
    <property type="component" value="Unassembled WGS sequence"/>
</dbReference>
<feature type="domain" description="F5/8 type C" evidence="2">
    <location>
        <begin position="17"/>
        <end position="154"/>
    </location>
</feature>
<evidence type="ECO:0000256" key="1">
    <source>
        <dbReference type="SAM" id="SignalP"/>
    </source>
</evidence>
<dbReference type="AlphaFoldDB" id="A0A370DQK5"/>
<gene>
    <name evidence="3" type="ORF">DIZ78_05375</name>
</gene>
<dbReference type="NCBIfam" id="TIGR02595">
    <property type="entry name" value="PEP_CTERM"/>
    <property type="match status" value="1"/>
</dbReference>
<evidence type="ECO:0000313" key="3">
    <source>
        <dbReference type="EMBL" id="RDH87256.1"/>
    </source>
</evidence>
<accession>A0A370DQK5</accession>
<evidence type="ECO:0000259" key="2">
    <source>
        <dbReference type="PROSITE" id="PS50022"/>
    </source>
</evidence>